<evidence type="ECO:0000313" key="2">
    <source>
        <dbReference type="EMBL" id="KWW21828.1"/>
    </source>
</evidence>
<dbReference type="InterPro" id="IPR000073">
    <property type="entry name" value="AB_hydrolase_1"/>
</dbReference>
<dbReference type="Gene3D" id="3.40.50.1820">
    <property type="entry name" value="alpha/beta hydrolase"/>
    <property type="match status" value="1"/>
</dbReference>
<dbReference type="RefSeq" id="WP_061140828.1">
    <property type="nucleotide sequence ID" value="NZ_LNNH01000010.1"/>
</dbReference>
<organism evidence="2 3">
    <name type="scientific">Peribacillus simplex</name>
    <dbReference type="NCBI Taxonomy" id="1478"/>
    <lineage>
        <taxon>Bacteria</taxon>
        <taxon>Bacillati</taxon>
        <taxon>Bacillota</taxon>
        <taxon>Bacilli</taxon>
        <taxon>Bacillales</taxon>
        <taxon>Bacillaceae</taxon>
        <taxon>Peribacillus</taxon>
    </lineage>
</organism>
<protein>
    <recommendedName>
        <fullName evidence="1">AB hydrolase-1 domain-containing protein</fullName>
    </recommendedName>
</protein>
<dbReference type="PANTHER" id="PTHR43433">
    <property type="entry name" value="HYDROLASE, ALPHA/BETA FOLD FAMILY PROTEIN"/>
    <property type="match status" value="1"/>
</dbReference>
<evidence type="ECO:0000259" key="1">
    <source>
        <dbReference type="Pfam" id="PF12697"/>
    </source>
</evidence>
<dbReference type="SUPFAM" id="SSF53474">
    <property type="entry name" value="alpha/beta-Hydrolases"/>
    <property type="match status" value="1"/>
</dbReference>
<gene>
    <name evidence="2" type="ORF">AS888_04885</name>
</gene>
<name>A0A109N1L3_9BACI</name>
<proteinExistence type="predicted"/>
<dbReference type="InterPro" id="IPR029058">
    <property type="entry name" value="AB_hydrolase_fold"/>
</dbReference>
<sequence length="235" mass="26305">MQKVPLILLPGTLCDERLWESLKLSDLADVKVCDVSKADTIEGMAKSVLKEAPDRFALAGLSLGGIISLEIMRIAPERVLKLALLDTNPYPPQPEQISGWERLIEMADNGLFLDITHNHLLPVLIHPDRRNDEALVSTIIEMAEKVGKAGYINQLKAVMTRSDQRPILSSIECPTMILTGKEDVVCPVHMSEFLQENIREARLEIVNHSGHLSTLEQPEKVSALLRAWLWNEYAL</sequence>
<keyword evidence="3" id="KW-1185">Reference proteome</keyword>
<dbReference type="PRINTS" id="PR00111">
    <property type="entry name" value="ABHYDROLASE"/>
</dbReference>
<dbReference type="InterPro" id="IPR050471">
    <property type="entry name" value="AB_hydrolase"/>
</dbReference>
<feature type="domain" description="AB hydrolase-1" evidence="1">
    <location>
        <begin position="26"/>
        <end position="223"/>
    </location>
</feature>
<dbReference type="Proteomes" id="UP000064189">
    <property type="component" value="Unassembled WGS sequence"/>
</dbReference>
<dbReference type="AlphaFoldDB" id="A0A109N1L3"/>
<dbReference type="EMBL" id="LNNH01000010">
    <property type="protein sequence ID" value="KWW21828.1"/>
    <property type="molecule type" value="Genomic_DNA"/>
</dbReference>
<dbReference type="PANTHER" id="PTHR43433:SF4">
    <property type="entry name" value="NON-HEME CHLOROPEROXIDASE-RELATED"/>
    <property type="match status" value="1"/>
</dbReference>
<comment type="caution">
    <text evidence="2">The sequence shown here is derived from an EMBL/GenBank/DDBJ whole genome shotgun (WGS) entry which is preliminary data.</text>
</comment>
<evidence type="ECO:0000313" key="3">
    <source>
        <dbReference type="Proteomes" id="UP000064189"/>
    </source>
</evidence>
<dbReference type="Pfam" id="PF12697">
    <property type="entry name" value="Abhydrolase_6"/>
    <property type="match status" value="1"/>
</dbReference>
<accession>A0A109N1L3</accession>
<reference evidence="2 3" key="1">
    <citation type="submission" date="2015-11" db="EMBL/GenBank/DDBJ databases">
        <title>Genome Sequence of Bacillus simplex strain VanAntwerpen2.</title>
        <authorList>
            <person name="Couger M.B."/>
        </authorList>
    </citation>
    <scope>NUCLEOTIDE SEQUENCE [LARGE SCALE GENOMIC DNA]</scope>
    <source>
        <strain evidence="2 3">VanAntwerpen02</strain>
    </source>
</reference>